<evidence type="ECO:0000313" key="3">
    <source>
        <dbReference type="Proteomes" id="UP000612456"/>
    </source>
</evidence>
<comment type="caution">
    <text evidence="2">The sequence shown here is derived from an EMBL/GenBank/DDBJ whole genome shotgun (WGS) entry which is preliminary data.</text>
</comment>
<name>A0A916YUG2_9BACL</name>
<sequence length="313" mass="33254">MKKKWLSLGVPAVAGAMLMLVSGFSVSAGTSGYEVYKEALKTNANVKSVTADVQISVTDNGQETVKAQANLKLDKDRNAANGSVSLGGGGTEPRTLNVFHQGKQVVVKNGTDDVYYVVEPQDGDRRFGHKFKGQGQGEGGPPKEFENVIDALVGNLKQQIEVDQQADGSKQVSLHLTGSQIPAVANAVGSLLVKQAGSADKFGDETQQGDQDVSMAKRLLGGDWKPQLPELTQDVRIEAVNVDAVIGKDNHIQQQTVQISVGGKDEAGDVHEVSVTVDANFSAFDSTTSDNVDLSGKKVETIQTEGWNGKRHP</sequence>
<reference evidence="2" key="1">
    <citation type="journal article" date="2014" name="Int. J. Syst. Evol. Microbiol.">
        <title>Complete genome sequence of Corynebacterium casei LMG S-19264T (=DSM 44701T), isolated from a smear-ripened cheese.</title>
        <authorList>
            <consortium name="US DOE Joint Genome Institute (JGI-PGF)"/>
            <person name="Walter F."/>
            <person name="Albersmeier A."/>
            <person name="Kalinowski J."/>
            <person name="Ruckert C."/>
        </authorList>
    </citation>
    <scope>NUCLEOTIDE SEQUENCE</scope>
    <source>
        <strain evidence="2">CGMCC 1.15178</strain>
    </source>
</reference>
<evidence type="ECO:0000313" key="2">
    <source>
        <dbReference type="EMBL" id="GGD62451.1"/>
    </source>
</evidence>
<dbReference type="EMBL" id="BMHP01000001">
    <property type="protein sequence ID" value="GGD62451.1"/>
    <property type="molecule type" value="Genomic_DNA"/>
</dbReference>
<proteinExistence type="predicted"/>
<evidence type="ECO:0000256" key="1">
    <source>
        <dbReference type="SAM" id="SignalP"/>
    </source>
</evidence>
<keyword evidence="3" id="KW-1185">Reference proteome</keyword>
<feature type="chain" id="PRO_5038580661" evidence="1">
    <location>
        <begin position="28"/>
        <end position="313"/>
    </location>
</feature>
<keyword evidence="1" id="KW-0732">Signal</keyword>
<dbReference type="AlphaFoldDB" id="A0A916YUG2"/>
<protein>
    <submittedName>
        <fullName evidence="2">Uncharacterized protein</fullName>
    </submittedName>
</protein>
<dbReference type="RefSeq" id="WP_188991490.1">
    <property type="nucleotide sequence ID" value="NZ_BMHP01000001.1"/>
</dbReference>
<organism evidence="2 3">
    <name type="scientific">Paenibacillus nasutitermitis</name>
    <dbReference type="NCBI Taxonomy" id="1652958"/>
    <lineage>
        <taxon>Bacteria</taxon>
        <taxon>Bacillati</taxon>
        <taxon>Bacillota</taxon>
        <taxon>Bacilli</taxon>
        <taxon>Bacillales</taxon>
        <taxon>Paenibacillaceae</taxon>
        <taxon>Paenibacillus</taxon>
    </lineage>
</organism>
<feature type="signal peptide" evidence="1">
    <location>
        <begin position="1"/>
        <end position="27"/>
    </location>
</feature>
<reference evidence="2" key="2">
    <citation type="submission" date="2020-09" db="EMBL/GenBank/DDBJ databases">
        <authorList>
            <person name="Sun Q."/>
            <person name="Zhou Y."/>
        </authorList>
    </citation>
    <scope>NUCLEOTIDE SEQUENCE</scope>
    <source>
        <strain evidence="2">CGMCC 1.15178</strain>
    </source>
</reference>
<accession>A0A916YUG2</accession>
<dbReference type="Proteomes" id="UP000612456">
    <property type="component" value="Unassembled WGS sequence"/>
</dbReference>
<gene>
    <name evidence="2" type="ORF">GCM10010911_20440</name>
</gene>